<comment type="caution">
    <text evidence="3">The sequence shown here is derived from an EMBL/GenBank/DDBJ whole genome shotgun (WGS) entry which is preliminary data.</text>
</comment>
<dbReference type="EMBL" id="RJSG01000002">
    <property type="protein sequence ID" value="RNL79839.1"/>
    <property type="molecule type" value="Genomic_DNA"/>
</dbReference>
<organism evidence="3 4">
    <name type="scientific">Nocardioides marmorisolisilvae</name>
    <dbReference type="NCBI Taxonomy" id="1542737"/>
    <lineage>
        <taxon>Bacteria</taxon>
        <taxon>Bacillati</taxon>
        <taxon>Actinomycetota</taxon>
        <taxon>Actinomycetes</taxon>
        <taxon>Propionibacteriales</taxon>
        <taxon>Nocardioidaceae</taxon>
        <taxon>Nocardioides</taxon>
    </lineage>
</organism>
<feature type="domain" description="TadE-like" evidence="2">
    <location>
        <begin position="13"/>
        <end position="56"/>
    </location>
</feature>
<evidence type="ECO:0000313" key="3">
    <source>
        <dbReference type="EMBL" id="RNL79839.1"/>
    </source>
</evidence>
<sequence>MSKWGSKKRNENGAAVVETALCLCFVVLPLVFATIAYAYMLSFRQTVSQSAAEGARAAAVAPASADRVTAGTNGASVSLSTGVGGMTCTSPNVTCTVVTVPNCGDGSANNCVKVTVSYPYRDHSLLPSMPGLGFMLPQTISYSAIAQVN</sequence>
<protein>
    <submittedName>
        <fullName evidence="3">Pilus assembly protein</fullName>
    </submittedName>
</protein>
<dbReference type="AlphaFoldDB" id="A0A3N0DW49"/>
<dbReference type="OrthoDB" id="3748403at2"/>
<evidence type="ECO:0000313" key="4">
    <source>
        <dbReference type="Proteomes" id="UP000277094"/>
    </source>
</evidence>
<dbReference type="InterPro" id="IPR012495">
    <property type="entry name" value="TadE-like_dom"/>
</dbReference>
<dbReference type="Pfam" id="PF07811">
    <property type="entry name" value="TadE"/>
    <property type="match status" value="1"/>
</dbReference>
<keyword evidence="1" id="KW-0812">Transmembrane</keyword>
<keyword evidence="1" id="KW-0472">Membrane</keyword>
<name>A0A3N0DW49_9ACTN</name>
<dbReference type="RefSeq" id="WP_123234343.1">
    <property type="nucleotide sequence ID" value="NZ_RJSG01000002.1"/>
</dbReference>
<evidence type="ECO:0000259" key="2">
    <source>
        <dbReference type="Pfam" id="PF07811"/>
    </source>
</evidence>
<keyword evidence="4" id="KW-1185">Reference proteome</keyword>
<proteinExistence type="predicted"/>
<reference evidence="3 4" key="1">
    <citation type="submission" date="2018-11" db="EMBL/GenBank/DDBJ databases">
        <authorList>
            <person name="Li F."/>
        </authorList>
    </citation>
    <scope>NUCLEOTIDE SEQUENCE [LARGE SCALE GENOMIC DNA]</scope>
    <source>
        <strain evidence="3 4">KIS18-7</strain>
    </source>
</reference>
<feature type="transmembrane region" description="Helical" evidence="1">
    <location>
        <begin position="20"/>
        <end position="40"/>
    </location>
</feature>
<keyword evidence="1" id="KW-1133">Transmembrane helix</keyword>
<accession>A0A3N0DW49</accession>
<evidence type="ECO:0000256" key="1">
    <source>
        <dbReference type="SAM" id="Phobius"/>
    </source>
</evidence>
<gene>
    <name evidence="3" type="ORF">EFL95_12895</name>
</gene>
<dbReference type="Proteomes" id="UP000277094">
    <property type="component" value="Unassembled WGS sequence"/>
</dbReference>